<organism evidence="1 2">
    <name type="scientific">phage Lak_Megaphage_RVC_JS4_GC31</name>
    <dbReference type="NCBI Taxonomy" id="3109228"/>
    <lineage>
        <taxon>Viruses</taxon>
        <taxon>Duplodnaviria</taxon>
        <taxon>Heunggongvirae</taxon>
        <taxon>Uroviricota</taxon>
        <taxon>Caudoviricetes</taxon>
        <taxon>Caudoviricetes code 15 clade</taxon>
    </lineage>
</organism>
<dbReference type="Proteomes" id="UP001349343">
    <property type="component" value="Segment"/>
</dbReference>
<keyword evidence="2" id="KW-1185">Reference proteome</keyword>
<protein>
    <submittedName>
        <fullName evidence="1">Uncharacterized protein</fullName>
    </submittedName>
</protein>
<evidence type="ECO:0000313" key="2">
    <source>
        <dbReference type="Proteomes" id="UP001349343"/>
    </source>
</evidence>
<proteinExistence type="predicted"/>
<evidence type="ECO:0000313" key="1">
    <source>
        <dbReference type="EMBL" id="WQJ52888.1"/>
    </source>
</evidence>
<accession>A0ABZ0Z4C5</accession>
<dbReference type="EMBL" id="OR769222">
    <property type="protein sequence ID" value="WQJ52888.1"/>
    <property type="molecule type" value="Genomic_DNA"/>
</dbReference>
<sequence>MARKKNETVEDTEKLKTPKPIGPYDIINMMFTNFENFNKLSDTVLDKNFFLINRVFSIKYPLQAVMFNKLGINTAAVIRSWAMFISSKEGYGRVPYFVYTKGAKKSSLSDTKVQEKIDKGLIYEYCKRYHITLKDFNVLLSMFHNELITDVKRYEKLISLKEQEKTISK</sequence>
<reference evidence="1 2" key="1">
    <citation type="submission" date="2023-11" db="EMBL/GenBank/DDBJ databases">
        <authorList>
            <person name="Cook R."/>
            <person name="Crisci M."/>
            <person name="Pye H."/>
            <person name="Adriaenssens E."/>
            <person name="Santini J."/>
        </authorList>
    </citation>
    <scope>NUCLEOTIDE SEQUENCE [LARGE SCALE GENOMIC DNA]</scope>
    <source>
        <strain evidence="1">Lak_Megaphage_RVC_JS4_GC31</strain>
    </source>
</reference>
<name>A0ABZ0Z4C5_9CAUD</name>